<name>A0A6I6F7B9_9ACTN</name>
<sequence>MAVVHRTTMSPGKLELLTSWLPTRPWYVPTGSAPELAVAGGFRLDDPDGEVGIEFMVVTDTSGDRPAAYLVPLTYRGAPLAAPGDGQDTLVGTSEHGVLGRRWIYDGAGDPVLVVQLLALLQGRAEPQAQSRSDAPDPTVTRHGAEDTPASPTGPATATDGPDSTGIGVPTDAGLLTLTLTRLLHLSAPDSATDAAQAWITAPWRLPDGTEHRAPFASLRVGP</sequence>
<organism evidence="7 8">
    <name type="scientific">Streptomyces ficellus</name>
    <dbReference type="NCBI Taxonomy" id="1977088"/>
    <lineage>
        <taxon>Bacteria</taxon>
        <taxon>Bacillati</taxon>
        <taxon>Actinomycetota</taxon>
        <taxon>Actinomycetes</taxon>
        <taxon>Kitasatosporales</taxon>
        <taxon>Streptomycetaceae</taxon>
        <taxon>Streptomyces</taxon>
    </lineage>
</organism>
<dbReference type="OrthoDB" id="3787729at2"/>
<protein>
    <submittedName>
        <fullName evidence="7">1,4-alpha-glucan branching protein</fullName>
    </submittedName>
</protein>
<dbReference type="RefSeq" id="WP_156690730.1">
    <property type="nucleotide sequence ID" value="NZ_CP034279.1"/>
</dbReference>
<evidence type="ECO:0000313" key="8">
    <source>
        <dbReference type="Proteomes" id="UP000422572"/>
    </source>
</evidence>
<dbReference type="EMBL" id="CP034279">
    <property type="protein sequence ID" value="QGV76907.1"/>
    <property type="molecule type" value="Genomic_DNA"/>
</dbReference>
<dbReference type="GO" id="GO:0005524">
    <property type="term" value="F:ATP binding"/>
    <property type="evidence" value="ECO:0007669"/>
    <property type="project" value="UniProtKB-KW"/>
</dbReference>
<dbReference type="InterPro" id="IPR040999">
    <property type="entry name" value="Mak_N_cap"/>
</dbReference>
<evidence type="ECO:0000256" key="4">
    <source>
        <dbReference type="ARBA" id="ARBA00022840"/>
    </source>
</evidence>
<keyword evidence="1" id="KW-0808">Transferase</keyword>
<proteinExistence type="predicted"/>
<accession>A0A6I6F7B9</accession>
<dbReference type="GO" id="GO:0016301">
    <property type="term" value="F:kinase activity"/>
    <property type="evidence" value="ECO:0007669"/>
    <property type="project" value="UniProtKB-KW"/>
</dbReference>
<keyword evidence="2" id="KW-0547">Nucleotide-binding</keyword>
<evidence type="ECO:0000256" key="1">
    <source>
        <dbReference type="ARBA" id="ARBA00022679"/>
    </source>
</evidence>
<feature type="region of interest" description="Disordered" evidence="5">
    <location>
        <begin position="124"/>
        <end position="168"/>
    </location>
</feature>
<keyword evidence="4" id="KW-0067">ATP-binding</keyword>
<keyword evidence="3" id="KW-0418">Kinase</keyword>
<feature type="compositionally biased region" description="Low complexity" evidence="5">
    <location>
        <begin position="147"/>
        <end position="163"/>
    </location>
</feature>
<feature type="domain" description="Maltokinase N-terminal cap" evidence="6">
    <location>
        <begin position="20"/>
        <end position="110"/>
    </location>
</feature>
<gene>
    <name evidence="7" type="ORF">EIZ62_00490</name>
</gene>
<evidence type="ECO:0000259" key="6">
    <source>
        <dbReference type="Pfam" id="PF18085"/>
    </source>
</evidence>
<evidence type="ECO:0000256" key="2">
    <source>
        <dbReference type="ARBA" id="ARBA00022741"/>
    </source>
</evidence>
<dbReference type="AlphaFoldDB" id="A0A6I6F7B9"/>
<dbReference type="KEGG" id="sfic:EIZ62_00490"/>
<keyword evidence="8" id="KW-1185">Reference proteome</keyword>
<dbReference type="Proteomes" id="UP000422572">
    <property type="component" value="Chromosome"/>
</dbReference>
<reference evidence="7 8" key="1">
    <citation type="submission" date="2018-12" db="EMBL/GenBank/DDBJ databases">
        <title>Complete genome sequence of Streptomyces ficellus NRRL8067, the producer of ficellomycin, feldamycin and nojirimycin.</title>
        <authorList>
            <person name="Zhang H."/>
            <person name="Yue R."/>
            <person name="Liu Y."/>
            <person name="Li M."/>
            <person name="Mu H."/>
            <person name="Zhang J."/>
        </authorList>
    </citation>
    <scope>NUCLEOTIDE SEQUENCE [LARGE SCALE GENOMIC DNA]</scope>
    <source>
        <strain evidence="7 8">NRRL 8067</strain>
    </source>
</reference>
<dbReference type="Pfam" id="PF18085">
    <property type="entry name" value="Mak_N_cap"/>
    <property type="match status" value="1"/>
</dbReference>
<evidence type="ECO:0000256" key="5">
    <source>
        <dbReference type="SAM" id="MobiDB-lite"/>
    </source>
</evidence>
<evidence type="ECO:0000313" key="7">
    <source>
        <dbReference type="EMBL" id="QGV76907.1"/>
    </source>
</evidence>
<evidence type="ECO:0000256" key="3">
    <source>
        <dbReference type="ARBA" id="ARBA00022777"/>
    </source>
</evidence>